<dbReference type="AlphaFoldDB" id="A0A0E9RPH9"/>
<protein>
    <submittedName>
        <fullName evidence="1">Uncharacterized protein</fullName>
    </submittedName>
</protein>
<proteinExistence type="predicted"/>
<name>A0A0E9RPH9_ANGAN</name>
<reference evidence="1" key="2">
    <citation type="journal article" date="2015" name="Fish Shellfish Immunol.">
        <title>Early steps in the European eel (Anguilla anguilla)-Vibrio vulnificus interaction in the gills: Role of the RtxA13 toxin.</title>
        <authorList>
            <person name="Callol A."/>
            <person name="Pajuelo D."/>
            <person name="Ebbesson L."/>
            <person name="Teles M."/>
            <person name="MacKenzie S."/>
            <person name="Amaro C."/>
        </authorList>
    </citation>
    <scope>NUCLEOTIDE SEQUENCE</scope>
</reference>
<evidence type="ECO:0000313" key="1">
    <source>
        <dbReference type="EMBL" id="JAH30300.1"/>
    </source>
</evidence>
<dbReference type="EMBL" id="GBXM01078277">
    <property type="protein sequence ID" value="JAH30300.1"/>
    <property type="molecule type" value="Transcribed_RNA"/>
</dbReference>
<accession>A0A0E9RPH9</accession>
<organism evidence="1">
    <name type="scientific">Anguilla anguilla</name>
    <name type="common">European freshwater eel</name>
    <name type="synonym">Muraena anguilla</name>
    <dbReference type="NCBI Taxonomy" id="7936"/>
    <lineage>
        <taxon>Eukaryota</taxon>
        <taxon>Metazoa</taxon>
        <taxon>Chordata</taxon>
        <taxon>Craniata</taxon>
        <taxon>Vertebrata</taxon>
        <taxon>Euteleostomi</taxon>
        <taxon>Actinopterygii</taxon>
        <taxon>Neopterygii</taxon>
        <taxon>Teleostei</taxon>
        <taxon>Anguilliformes</taxon>
        <taxon>Anguillidae</taxon>
        <taxon>Anguilla</taxon>
    </lineage>
</organism>
<reference evidence="1" key="1">
    <citation type="submission" date="2014-11" db="EMBL/GenBank/DDBJ databases">
        <authorList>
            <person name="Amaro Gonzalez C."/>
        </authorList>
    </citation>
    <scope>NUCLEOTIDE SEQUENCE</scope>
</reference>
<sequence>MSIAEQIQYNLRCGLPVSPHDHVV</sequence>